<evidence type="ECO:0000313" key="1">
    <source>
        <dbReference type="EMBL" id="MFI6496872.1"/>
    </source>
</evidence>
<dbReference type="Proteomes" id="UP001612741">
    <property type="component" value="Unassembled WGS sequence"/>
</dbReference>
<name>A0ABW7YLU1_9ACTN</name>
<proteinExistence type="predicted"/>
<dbReference type="EMBL" id="JBITGY010000002">
    <property type="protein sequence ID" value="MFI6496872.1"/>
    <property type="molecule type" value="Genomic_DNA"/>
</dbReference>
<keyword evidence="2" id="KW-1185">Reference proteome</keyword>
<sequence length="87" mass="9626">MATTDPSEKRAFASEQKRRVEEIAALAESINGYARNMIRDVNEGQYVLADGYARRAAADIVELRLAIAGLRALNDVRFVVADTPEED</sequence>
<evidence type="ECO:0000313" key="2">
    <source>
        <dbReference type="Proteomes" id="UP001612741"/>
    </source>
</evidence>
<reference evidence="1 2" key="1">
    <citation type="submission" date="2024-10" db="EMBL/GenBank/DDBJ databases">
        <title>The Natural Products Discovery Center: Release of the First 8490 Sequenced Strains for Exploring Actinobacteria Biosynthetic Diversity.</title>
        <authorList>
            <person name="Kalkreuter E."/>
            <person name="Kautsar S.A."/>
            <person name="Yang D."/>
            <person name="Bader C.D."/>
            <person name="Teijaro C.N."/>
            <person name="Fluegel L."/>
            <person name="Davis C.M."/>
            <person name="Simpson J.R."/>
            <person name="Lauterbach L."/>
            <person name="Steele A.D."/>
            <person name="Gui C."/>
            <person name="Meng S."/>
            <person name="Li G."/>
            <person name="Viehrig K."/>
            <person name="Ye F."/>
            <person name="Su P."/>
            <person name="Kiefer A.F."/>
            <person name="Nichols A."/>
            <person name="Cepeda A.J."/>
            <person name="Yan W."/>
            <person name="Fan B."/>
            <person name="Jiang Y."/>
            <person name="Adhikari A."/>
            <person name="Zheng C.-J."/>
            <person name="Schuster L."/>
            <person name="Cowan T.M."/>
            <person name="Smanski M.J."/>
            <person name="Chevrette M.G."/>
            <person name="De Carvalho L.P.S."/>
            <person name="Shen B."/>
        </authorList>
    </citation>
    <scope>NUCLEOTIDE SEQUENCE [LARGE SCALE GENOMIC DNA]</scope>
    <source>
        <strain evidence="1 2">NPDC050545</strain>
    </source>
</reference>
<organism evidence="1 2">
    <name type="scientific">Nonomuraea typhae</name>
    <dbReference type="NCBI Taxonomy" id="2603600"/>
    <lineage>
        <taxon>Bacteria</taxon>
        <taxon>Bacillati</taxon>
        <taxon>Actinomycetota</taxon>
        <taxon>Actinomycetes</taxon>
        <taxon>Streptosporangiales</taxon>
        <taxon>Streptosporangiaceae</taxon>
        <taxon>Nonomuraea</taxon>
    </lineage>
</organism>
<comment type="caution">
    <text evidence="1">The sequence shown here is derived from an EMBL/GenBank/DDBJ whole genome shotgun (WGS) entry which is preliminary data.</text>
</comment>
<protein>
    <submittedName>
        <fullName evidence="1">ParB N-terminal domain-containing protein</fullName>
    </submittedName>
</protein>
<accession>A0ABW7YLU1</accession>
<gene>
    <name evidence="1" type="ORF">ACIBG2_05795</name>
</gene>
<dbReference type="RefSeq" id="WP_397079330.1">
    <property type="nucleotide sequence ID" value="NZ_JBITGY010000002.1"/>
</dbReference>